<sequence length="167" mass="18321">MRPTFTRGFRLHHNGRIIHGAELPDGEVIVADDPQYGLGTAALSLEDLLKSYHGARVEWPGDLLVPTMLFQELVEIAAMAQSGAMADPRRARNVLGRLTTYLGYDVVGRAADALDAAVYAVHAWVSNEDAPMPCCGRTRREVPTTNRVTSNPEQVTCRGREPGESHR</sequence>
<organism evidence="2 3">
    <name type="scientific">Streptomyces cylindrosporus</name>
    <dbReference type="NCBI Taxonomy" id="2927583"/>
    <lineage>
        <taxon>Bacteria</taxon>
        <taxon>Bacillati</taxon>
        <taxon>Actinomycetota</taxon>
        <taxon>Actinomycetes</taxon>
        <taxon>Kitasatosporales</taxon>
        <taxon>Streptomycetaceae</taxon>
        <taxon>Streptomyces</taxon>
    </lineage>
</organism>
<dbReference type="RefSeq" id="WP_242775243.1">
    <property type="nucleotide sequence ID" value="NZ_JALDAY010000015.1"/>
</dbReference>
<feature type="compositionally biased region" description="Basic and acidic residues" evidence="1">
    <location>
        <begin position="158"/>
        <end position="167"/>
    </location>
</feature>
<feature type="compositionally biased region" description="Polar residues" evidence="1">
    <location>
        <begin position="143"/>
        <end position="154"/>
    </location>
</feature>
<evidence type="ECO:0000313" key="2">
    <source>
        <dbReference type="EMBL" id="MCI3277486.1"/>
    </source>
</evidence>
<protein>
    <submittedName>
        <fullName evidence="2">Uncharacterized protein</fullName>
    </submittedName>
</protein>
<dbReference type="EMBL" id="JALDAY010000015">
    <property type="protein sequence ID" value="MCI3277486.1"/>
    <property type="molecule type" value="Genomic_DNA"/>
</dbReference>
<feature type="region of interest" description="Disordered" evidence="1">
    <location>
        <begin position="143"/>
        <end position="167"/>
    </location>
</feature>
<evidence type="ECO:0000313" key="3">
    <source>
        <dbReference type="Proteomes" id="UP001165269"/>
    </source>
</evidence>
<comment type="caution">
    <text evidence="2">The sequence shown here is derived from an EMBL/GenBank/DDBJ whole genome shotgun (WGS) entry which is preliminary data.</text>
</comment>
<keyword evidence="3" id="KW-1185">Reference proteome</keyword>
<proteinExistence type="predicted"/>
<accession>A0ABS9YNR8</accession>
<evidence type="ECO:0000256" key="1">
    <source>
        <dbReference type="SAM" id="MobiDB-lite"/>
    </source>
</evidence>
<reference evidence="2" key="1">
    <citation type="submission" date="2022-03" db="EMBL/GenBank/DDBJ databases">
        <title>Streptomyces 7R015 and 7R016 isolated from Barleria lupulina in Thailand.</title>
        <authorList>
            <person name="Kanchanasin P."/>
            <person name="Phongsopitanun W."/>
            <person name="Tanasupawat S."/>
        </authorList>
    </citation>
    <scope>NUCLEOTIDE SEQUENCE</scope>
    <source>
        <strain evidence="2">7R015</strain>
    </source>
</reference>
<dbReference type="Proteomes" id="UP001165269">
    <property type="component" value="Unassembled WGS sequence"/>
</dbReference>
<name>A0ABS9YNR8_9ACTN</name>
<gene>
    <name evidence="2" type="ORF">MQP27_41100</name>
</gene>